<dbReference type="Gene3D" id="3.40.50.300">
    <property type="entry name" value="P-loop containing nucleotide triphosphate hydrolases"/>
    <property type="match status" value="2"/>
</dbReference>
<evidence type="ECO:0000313" key="9">
    <source>
        <dbReference type="Proteomes" id="UP000507470"/>
    </source>
</evidence>
<dbReference type="InterPro" id="IPR001650">
    <property type="entry name" value="Helicase_C-like"/>
</dbReference>
<keyword evidence="3" id="KW-0067">ATP-binding</keyword>
<dbReference type="GO" id="GO:0000724">
    <property type="term" value="P:double-strand break repair via homologous recombination"/>
    <property type="evidence" value="ECO:0007669"/>
    <property type="project" value="TreeGrafter"/>
</dbReference>
<dbReference type="InterPro" id="IPR014001">
    <property type="entry name" value="Helicase_ATP-bd"/>
</dbReference>
<keyword evidence="8" id="KW-0378">Hydrolase</keyword>
<gene>
    <name evidence="8" type="ORF">MCOR_45905</name>
</gene>
<evidence type="ECO:0000313" key="8">
    <source>
        <dbReference type="EMBL" id="CAC5412940.1"/>
    </source>
</evidence>
<feature type="domain" description="Helicase C-terminal" evidence="7">
    <location>
        <begin position="245"/>
        <end position="418"/>
    </location>
</feature>
<dbReference type="EMBL" id="CACVKT020008119">
    <property type="protein sequence ID" value="CAC5412940.1"/>
    <property type="molecule type" value="Genomic_DNA"/>
</dbReference>
<dbReference type="PANTHER" id="PTHR13710:SF157">
    <property type="entry name" value="DNA HELICASE"/>
    <property type="match status" value="1"/>
</dbReference>
<dbReference type="SUPFAM" id="SSF52540">
    <property type="entry name" value="P-loop containing nucleoside triphosphate hydrolases"/>
    <property type="match status" value="1"/>
</dbReference>
<evidence type="ECO:0000256" key="1">
    <source>
        <dbReference type="ARBA" id="ARBA00005446"/>
    </source>
</evidence>
<dbReference type="Proteomes" id="UP000507470">
    <property type="component" value="Unassembled WGS sequence"/>
</dbReference>
<dbReference type="GO" id="GO:0005654">
    <property type="term" value="C:nucleoplasm"/>
    <property type="evidence" value="ECO:0007669"/>
    <property type="project" value="TreeGrafter"/>
</dbReference>
<dbReference type="GO" id="GO:0005737">
    <property type="term" value="C:cytoplasm"/>
    <property type="evidence" value="ECO:0007669"/>
    <property type="project" value="TreeGrafter"/>
</dbReference>
<dbReference type="GO" id="GO:0016787">
    <property type="term" value="F:hydrolase activity"/>
    <property type="evidence" value="ECO:0007669"/>
    <property type="project" value="UniProtKB-KW"/>
</dbReference>
<protein>
    <recommendedName>
        <fullName evidence="5">DNA 3'-5' helicase</fullName>
        <ecNumber evidence="5">5.6.2.4</ecNumber>
    </recommendedName>
</protein>
<proteinExistence type="inferred from homology"/>
<comment type="similarity">
    <text evidence="1">Belongs to the helicase family. RecQ subfamily.</text>
</comment>
<evidence type="ECO:0000256" key="3">
    <source>
        <dbReference type="ARBA" id="ARBA00022840"/>
    </source>
</evidence>
<evidence type="ECO:0000256" key="2">
    <source>
        <dbReference type="ARBA" id="ARBA00022741"/>
    </source>
</evidence>
<dbReference type="InterPro" id="IPR027417">
    <property type="entry name" value="P-loop_NTPase"/>
</dbReference>
<dbReference type="PROSITE" id="PS51194">
    <property type="entry name" value="HELICASE_CTER"/>
    <property type="match status" value="1"/>
</dbReference>
<dbReference type="SMART" id="SM00490">
    <property type="entry name" value="HELICc"/>
    <property type="match status" value="1"/>
</dbReference>
<keyword evidence="2" id="KW-0547">Nucleotide-binding</keyword>
<dbReference type="SMART" id="SM00487">
    <property type="entry name" value="DEXDc"/>
    <property type="match status" value="1"/>
</dbReference>
<name>A0A6J8DXU1_MYTCO</name>
<dbReference type="GO" id="GO:0005694">
    <property type="term" value="C:chromosome"/>
    <property type="evidence" value="ECO:0007669"/>
    <property type="project" value="TreeGrafter"/>
</dbReference>
<dbReference type="GO" id="GO:0003676">
    <property type="term" value="F:nucleic acid binding"/>
    <property type="evidence" value="ECO:0007669"/>
    <property type="project" value="InterPro"/>
</dbReference>
<reference evidence="8 9" key="1">
    <citation type="submission" date="2020-06" db="EMBL/GenBank/DDBJ databases">
        <authorList>
            <person name="Li R."/>
            <person name="Bekaert M."/>
        </authorList>
    </citation>
    <scope>NUCLEOTIDE SEQUENCE [LARGE SCALE GENOMIC DNA]</scope>
    <source>
        <strain evidence="9">wild</strain>
    </source>
</reference>
<dbReference type="Pfam" id="PF00271">
    <property type="entry name" value="Helicase_C"/>
    <property type="match status" value="1"/>
</dbReference>
<evidence type="ECO:0000259" key="7">
    <source>
        <dbReference type="PROSITE" id="PS51194"/>
    </source>
</evidence>
<dbReference type="InterPro" id="IPR011545">
    <property type="entry name" value="DEAD/DEAH_box_helicase_dom"/>
</dbReference>
<dbReference type="OrthoDB" id="10040197at2759"/>
<dbReference type="Pfam" id="PF00270">
    <property type="entry name" value="DEAD"/>
    <property type="match status" value="1"/>
</dbReference>
<dbReference type="GO" id="GO:0043138">
    <property type="term" value="F:3'-5' DNA helicase activity"/>
    <property type="evidence" value="ECO:0007669"/>
    <property type="project" value="UniProtKB-EC"/>
</dbReference>
<dbReference type="AlphaFoldDB" id="A0A6J8DXU1"/>
<comment type="catalytic activity">
    <reaction evidence="4">
        <text>Couples ATP hydrolysis with the unwinding of duplex DNA by translocating in the 3'-5' direction.</text>
        <dbReference type="EC" id="5.6.2.4"/>
    </reaction>
</comment>
<evidence type="ECO:0000256" key="4">
    <source>
        <dbReference type="ARBA" id="ARBA00034617"/>
    </source>
</evidence>
<dbReference type="EC" id="5.6.2.4" evidence="5"/>
<dbReference type="GO" id="GO:0000723">
    <property type="term" value="P:telomere maintenance"/>
    <property type="evidence" value="ECO:0007669"/>
    <property type="project" value="TreeGrafter"/>
</dbReference>
<dbReference type="GO" id="GO:0009378">
    <property type="term" value="F:four-way junction helicase activity"/>
    <property type="evidence" value="ECO:0007669"/>
    <property type="project" value="TreeGrafter"/>
</dbReference>
<feature type="domain" description="Helicase ATP-binding" evidence="6">
    <location>
        <begin position="25"/>
        <end position="218"/>
    </location>
</feature>
<sequence length="482" mass="55251">MDRYIDDVMKELGNLQLKEEQKTVIESILKKQDTLAVLPTGYGKRMCYKVPPLILNKEDSTKKHTSLVISPLKALMKDQISSLRGHNIPAYGLLEGAEKEDLAGTFNIGNTIKYHVHRIRLEMGIKDGLASILFASPEAILVKFWRDVITEVYKDRICVVAYDEAHCISEWRLDFRPEYGKVGLLQSIIEAHVLVLSATITNDIRKDIDRALGLQQHSTKVVATLPDRSNIFLCTEKSSEQYEVELKWILEGVKHKKDKFAKTIIYVNSIALCETLYIWIHSELKSAAYNGESIIQNRMVEMYHAHTDEESKQRIMDQFISIDSTIRVLVATVACGMGVNIPNIKWVVLWGLPSTLLLLWQETGRCVRDGSFGLMICYAFKRSVSKPCDICRSNRKFQCKCSSREYLRSLVETEQCKRSYLLRHFLLDGMSRQLLPCNDFNCTENCHSCSCVKCKCCIVCRRKCECSKNMTKDEIIRTFLED</sequence>
<dbReference type="GO" id="GO:0005524">
    <property type="term" value="F:ATP binding"/>
    <property type="evidence" value="ECO:0007669"/>
    <property type="project" value="UniProtKB-KW"/>
</dbReference>
<evidence type="ECO:0000256" key="5">
    <source>
        <dbReference type="ARBA" id="ARBA00034808"/>
    </source>
</evidence>
<keyword evidence="9" id="KW-1185">Reference proteome</keyword>
<evidence type="ECO:0000259" key="6">
    <source>
        <dbReference type="PROSITE" id="PS51192"/>
    </source>
</evidence>
<dbReference type="PROSITE" id="PS51192">
    <property type="entry name" value="HELICASE_ATP_BIND_1"/>
    <property type="match status" value="1"/>
</dbReference>
<organism evidence="8 9">
    <name type="scientific">Mytilus coruscus</name>
    <name type="common">Sea mussel</name>
    <dbReference type="NCBI Taxonomy" id="42192"/>
    <lineage>
        <taxon>Eukaryota</taxon>
        <taxon>Metazoa</taxon>
        <taxon>Spiralia</taxon>
        <taxon>Lophotrochozoa</taxon>
        <taxon>Mollusca</taxon>
        <taxon>Bivalvia</taxon>
        <taxon>Autobranchia</taxon>
        <taxon>Pteriomorphia</taxon>
        <taxon>Mytilida</taxon>
        <taxon>Mytiloidea</taxon>
        <taxon>Mytilidae</taxon>
        <taxon>Mytilinae</taxon>
        <taxon>Mytilus</taxon>
    </lineage>
</organism>
<dbReference type="PANTHER" id="PTHR13710">
    <property type="entry name" value="DNA HELICASE RECQ FAMILY MEMBER"/>
    <property type="match status" value="1"/>
</dbReference>
<accession>A0A6J8DXU1</accession>